<dbReference type="GO" id="GO:0016887">
    <property type="term" value="F:ATP hydrolysis activity"/>
    <property type="evidence" value="ECO:0007669"/>
    <property type="project" value="InterPro"/>
</dbReference>
<reference evidence="8 9" key="1">
    <citation type="submission" date="2015-09" db="EMBL/GenBank/DDBJ databases">
        <title>Sorangium comparison.</title>
        <authorList>
            <person name="Zaburannyi N."/>
            <person name="Bunk B."/>
            <person name="Overmann J."/>
            <person name="Mueller R."/>
        </authorList>
    </citation>
    <scope>NUCLEOTIDE SEQUENCE [LARGE SCALE GENOMIC DNA]</scope>
    <source>
        <strain evidence="8 9">So ce836</strain>
    </source>
</reference>
<dbReference type="InterPro" id="IPR003439">
    <property type="entry name" value="ABC_transporter-like_ATP-bd"/>
</dbReference>
<evidence type="ECO:0000256" key="3">
    <source>
        <dbReference type="ARBA" id="ARBA00020019"/>
    </source>
</evidence>
<evidence type="ECO:0000256" key="1">
    <source>
        <dbReference type="ARBA" id="ARBA00002579"/>
    </source>
</evidence>
<dbReference type="PROSITE" id="PS50893">
    <property type="entry name" value="ABC_TRANSPORTER_2"/>
    <property type="match status" value="1"/>
</dbReference>
<proteinExistence type="inferred from homology"/>
<dbReference type="GO" id="GO:0005886">
    <property type="term" value="C:plasma membrane"/>
    <property type="evidence" value="ECO:0007669"/>
    <property type="project" value="TreeGrafter"/>
</dbReference>
<dbReference type="Pfam" id="PF00005">
    <property type="entry name" value="ABC_tran"/>
    <property type="match status" value="1"/>
</dbReference>
<dbReference type="FunFam" id="3.40.50.300:FF:000056">
    <property type="entry name" value="Cell division ATP-binding protein FtsE"/>
    <property type="match status" value="1"/>
</dbReference>
<feature type="compositionally biased region" description="Acidic residues" evidence="6">
    <location>
        <begin position="257"/>
        <end position="269"/>
    </location>
</feature>
<evidence type="ECO:0000256" key="2">
    <source>
        <dbReference type="ARBA" id="ARBA00005417"/>
    </source>
</evidence>
<sequence length="276" mass="29787">MAAPPPQGSFRPALRPGHRYDASAARRPILVFEDVYKSYRADQPVLRGMSLSIERGEFVFITGPSGSGKSTLLRLVHRTERVDDGRILFLGRDIARLTDASIPALRRNIGFVFQDFKLVPSWTVFDNVAITLEVLGLPSRLLRTRVGEALERVGLSGRGGDRAQVLSGGEQQRVSIARAIVGEPTLILADEPTGNLDPQLAIDLLGLFEDIHETGTTVLFATHDRTLLDVRPRRVVVLDDGKATDVPQGLGSGGELVGDDGDGGEDEMDSGVRGAA</sequence>
<dbReference type="Gene3D" id="3.40.50.300">
    <property type="entry name" value="P-loop containing nucleotide triphosphate hydrolases"/>
    <property type="match status" value="1"/>
</dbReference>
<dbReference type="InterPro" id="IPR003593">
    <property type="entry name" value="AAA+_ATPase"/>
</dbReference>
<dbReference type="PANTHER" id="PTHR24220">
    <property type="entry name" value="IMPORT ATP-BINDING PROTEIN"/>
    <property type="match status" value="1"/>
</dbReference>
<keyword evidence="5" id="KW-0067">ATP-binding</keyword>
<dbReference type="InterPro" id="IPR017871">
    <property type="entry name" value="ABC_transporter-like_CS"/>
</dbReference>
<comment type="function">
    <text evidence="1">Part of the ABC transporter FtsEX involved in cellular division. Important for assembly or stability of the septal ring.</text>
</comment>
<dbReference type="PANTHER" id="PTHR24220:SF470">
    <property type="entry name" value="CELL DIVISION ATP-BINDING PROTEIN FTSE"/>
    <property type="match status" value="1"/>
</dbReference>
<protein>
    <recommendedName>
        <fullName evidence="3">Cell division ATP-binding protein FtsE</fullName>
    </recommendedName>
</protein>
<evidence type="ECO:0000259" key="7">
    <source>
        <dbReference type="PROSITE" id="PS50893"/>
    </source>
</evidence>
<gene>
    <name evidence="8" type="primary">ftsE</name>
    <name evidence="8" type="ORF">SOCE836_094450</name>
</gene>
<feature type="region of interest" description="Disordered" evidence="6">
    <location>
        <begin position="243"/>
        <end position="276"/>
    </location>
</feature>
<dbReference type="Proteomes" id="UP000295497">
    <property type="component" value="Chromosome"/>
</dbReference>
<feature type="domain" description="ABC transporter" evidence="7">
    <location>
        <begin position="30"/>
        <end position="265"/>
    </location>
</feature>
<dbReference type="GO" id="GO:0051301">
    <property type="term" value="P:cell division"/>
    <property type="evidence" value="ECO:0007669"/>
    <property type="project" value="UniProtKB-KW"/>
</dbReference>
<evidence type="ECO:0000256" key="6">
    <source>
        <dbReference type="SAM" id="MobiDB-lite"/>
    </source>
</evidence>
<dbReference type="SUPFAM" id="SSF52540">
    <property type="entry name" value="P-loop containing nucleoside triphosphate hydrolases"/>
    <property type="match status" value="1"/>
</dbReference>
<dbReference type="InterPro" id="IPR015854">
    <property type="entry name" value="ABC_transpr_LolD-like"/>
</dbReference>
<dbReference type="GO" id="GO:0005524">
    <property type="term" value="F:ATP binding"/>
    <property type="evidence" value="ECO:0007669"/>
    <property type="project" value="UniProtKB-KW"/>
</dbReference>
<keyword evidence="4" id="KW-0547">Nucleotide-binding</keyword>
<dbReference type="GO" id="GO:0022857">
    <property type="term" value="F:transmembrane transporter activity"/>
    <property type="evidence" value="ECO:0007669"/>
    <property type="project" value="TreeGrafter"/>
</dbReference>
<keyword evidence="8" id="KW-0132">Cell division</keyword>
<organism evidence="8 9">
    <name type="scientific">Sorangium cellulosum</name>
    <name type="common">Polyangium cellulosum</name>
    <dbReference type="NCBI Taxonomy" id="56"/>
    <lineage>
        <taxon>Bacteria</taxon>
        <taxon>Pseudomonadati</taxon>
        <taxon>Myxococcota</taxon>
        <taxon>Polyangia</taxon>
        <taxon>Polyangiales</taxon>
        <taxon>Polyangiaceae</taxon>
        <taxon>Sorangium</taxon>
    </lineage>
</organism>
<evidence type="ECO:0000313" key="9">
    <source>
        <dbReference type="Proteomes" id="UP000295497"/>
    </source>
</evidence>
<evidence type="ECO:0000313" key="8">
    <source>
        <dbReference type="EMBL" id="AUX37223.1"/>
    </source>
</evidence>
<evidence type="ECO:0000256" key="4">
    <source>
        <dbReference type="ARBA" id="ARBA00022741"/>
    </source>
</evidence>
<comment type="similarity">
    <text evidence="2">Belongs to the ABC transporter superfamily.</text>
</comment>
<evidence type="ECO:0000256" key="5">
    <source>
        <dbReference type="ARBA" id="ARBA00022840"/>
    </source>
</evidence>
<dbReference type="EMBL" id="CP012672">
    <property type="protein sequence ID" value="AUX37223.1"/>
    <property type="molecule type" value="Genomic_DNA"/>
</dbReference>
<dbReference type="AlphaFoldDB" id="A0A4P2R5D3"/>
<accession>A0A4P2R5D3</accession>
<dbReference type="SMART" id="SM00382">
    <property type="entry name" value="AAA"/>
    <property type="match status" value="1"/>
</dbReference>
<dbReference type="InterPro" id="IPR027417">
    <property type="entry name" value="P-loop_NTPase"/>
</dbReference>
<dbReference type="PROSITE" id="PS00211">
    <property type="entry name" value="ABC_TRANSPORTER_1"/>
    <property type="match status" value="1"/>
</dbReference>
<keyword evidence="8" id="KW-0131">Cell cycle</keyword>
<name>A0A4P2R5D3_SORCE</name>